<evidence type="ECO:0000256" key="6">
    <source>
        <dbReference type="ARBA" id="ARBA00022989"/>
    </source>
</evidence>
<accession>A0A061AK55</accession>
<comment type="similarity">
    <text evidence="2">Belongs to the SYS1 family.</text>
</comment>
<evidence type="ECO:0000256" key="8">
    <source>
        <dbReference type="ARBA" id="ARBA00023136"/>
    </source>
</evidence>
<dbReference type="GO" id="GO:0034067">
    <property type="term" value="P:protein localization to Golgi apparatus"/>
    <property type="evidence" value="ECO:0007669"/>
    <property type="project" value="TreeGrafter"/>
</dbReference>
<feature type="transmembrane region" description="Helical" evidence="9">
    <location>
        <begin position="129"/>
        <end position="148"/>
    </location>
</feature>
<evidence type="ECO:0000256" key="4">
    <source>
        <dbReference type="ARBA" id="ARBA00022692"/>
    </source>
</evidence>
<dbReference type="GO" id="GO:0006895">
    <property type="term" value="P:Golgi to endosome transport"/>
    <property type="evidence" value="ECO:0007669"/>
    <property type="project" value="TreeGrafter"/>
</dbReference>
<dbReference type="GO" id="GO:0043001">
    <property type="term" value="P:Golgi to plasma membrane protein transport"/>
    <property type="evidence" value="ECO:0007669"/>
    <property type="project" value="TreeGrafter"/>
</dbReference>
<sequence length="220" mass="25039">MSTWTFRSLHLSNVPHPYPMNTVRNFAAGFTRLPHYTEFAFKTADQLAPATILKQIVMLQCFYYATAIIACYLVAWLQGFVWEWAWVFSWEPVTLENSVGFALITMWLCDAFVCVLFMTIIVGRSKLAWDFALTIHAVNLLVVWAYSGKFPNTLIWWAVQGASSLILVSLGTYTSRWRELRDTFFEGLADAEMGQARGPGEVIEMTDHTDQTAPTRNSTN</sequence>
<evidence type="ECO:0000256" key="7">
    <source>
        <dbReference type="ARBA" id="ARBA00023034"/>
    </source>
</evidence>
<dbReference type="VEuPathDB" id="FungiDB:BON22_1527"/>
<dbReference type="PhylomeDB" id="A0A061AK55"/>
<evidence type="ECO:0000256" key="9">
    <source>
        <dbReference type="SAM" id="Phobius"/>
    </source>
</evidence>
<evidence type="ECO:0000313" key="10">
    <source>
        <dbReference type="EMBL" id="CDR37932.1"/>
    </source>
</evidence>
<dbReference type="GO" id="GO:0005802">
    <property type="term" value="C:trans-Golgi network"/>
    <property type="evidence" value="ECO:0007669"/>
    <property type="project" value="TreeGrafter"/>
</dbReference>
<dbReference type="OrthoDB" id="542931at2759"/>
<keyword evidence="3" id="KW-0813">Transport</keyword>
<keyword evidence="5" id="KW-0653">Protein transport</keyword>
<organism evidence="10">
    <name type="scientific">Cyberlindnera fabianii</name>
    <name type="common">Yeast</name>
    <name type="synonym">Hansenula fabianii</name>
    <dbReference type="NCBI Taxonomy" id="36022"/>
    <lineage>
        <taxon>Eukaryota</taxon>
        <taxon>Fungi</taxon>
        <taxon>Dikarya</taxon>
        <taxon>Ascomycota</taxon>
        <taxon>Saccharomycotina</taxon>
        <taxon>Saccharomycetes</taxon>
        <taxon>Phaffomycetales</taxon>
        <taxon>Phaffomycetaceae</taxon>
        <taxon>Cyberlindnera</taxon>
    </lineage>
</organism>
<dbReference type="PANTHER" id="PTHR12952:SF0">
    <property type="entry name" value="PROTEIN SYS1 HOMOLOG"/>
    <property type="match status" value="1"/>
</dbReference>
<dbReference type="Pfam" id="PF09801">
    <property type="entry name" value="SYS1"/>
    <property type="match status" value="1"/>
</dbReference>
<feature type="transmembrane region" description="Helical" evidence="9">
    <location>
        <begin position="154"/>
        <end position="173"/>
    </location>
</feature>
<dbReference type="InterPro" id="IPR019185">
    <property type="entry name" value="Integral_membrane_SYS1-rel"/>
</dbReference>
<keyword evidence="6 9" id="KW-1133">Transmembrane helix</keyword>
<keyword evidence="4 9" id="KW-0812">Transmembrane</keyword>
<dbReference type="EMBL" id="LK052886">
    <property type="protein sequence ID" value="CDR37932.1"/>
    <property type="molecule type" value="Genomic_DNA"/>
</dbReference>
<evidence type="ECO:0000256" key="2">
    <source>
        <dbReference type="ARBA" id="ARBA00008160"/>
    </source>
</evidence>
<feature type="transmembrane region" description="Helical" evidence="9">
    <location>
        <begin position="101"/>
        <end position="122"/>
    </location>
</feature>
<comment type="subcellular location">
    <subcellularLocation>
        <location evidence="1">Golgi apparatus membrane</location>
        <topology evidence="1">Multi-pass membrane protein</topology>
    </subcellularLocation>
</comment>
<name>A0A061AK55_CYBFA</name>
<evidence type="ECO:0000256" key="3">
    <source>
        <dbReference type="ARBA" id="ARBA00022448"/>
    </source>
</evidence>
<feature type="transmembrane region" description="Helical" evidence="9">
    <location>
        <begin position="61"/>
        <end position="81"/>
    </location>
</feature>
<evidence type="ECO:0000256" key="5">
    <source>
        <dbReference type="ARBA" id="ARBA00022927"/>
    </source>
</evidence>
<reference evidence="10" key="1">
    <citation type="journal article" date="2014" name="Genome Announc.">
        <title>Genome sequence of the yeast Cyberlindnera fabianii (Hansenula fabianii).</title>
        <authorList>
            <person name="Freel K.C."/>
            <person name="Sarilar V."/>
            <person name="Neuveglise C."/>
            <person name="Devillers H."/>
            <person name="Friedrich A."/>
            <person name="Schacherer J."/>
        </authorList>
    </citation>
    <scope>NUCLEOTIDE SEQUENCE</scope>
    <source>
        <strain evidence="10">YJS4271</strain>
    </source>
</reference>
<dbReference type="GO" id="GO:0005829">
    <property type="term" value="C:cytosol"/>
    <property type="evidence" value="ECO:0007669"/>
    <property type="project" value="GOC"/>
</dbReference>
<proteinExistence type="inferred from homology"/>
<dbReference type="GO" id="GO:0000139">
    <property type="term" value="C:Golgi membrane"/>
    <property type="evidence" value="ECO:0007669"/>
    <property type="project" value="UniProtKB-SubCell"/>
</dbReference>
<dbReference type="AlphaFoldDB" id="A0A061AK55"/>
<keyword evidence="8 9" id="KW-0472">Membrane</keyword>
<evidence type="ECO:0000256" key="1">
    <source>
        <dbReference type="ARBA" id="ARBA00004653"/>
    </source>
</evidence>
<gene>
    <name evidence="10" type="ORF">CYFA0S_01e19306g</name>
</gene>
<protein>
    <submittedName>
        <fullName evidence="10">CYFA0S01e19306g1_1</fullName>
    </submittedName>
</protein>
<keyword evidence="7" id="KW-0333">Golgi apparatus</keyword>
<dbReference type="PANTHER" id="PTHR12952">
    <property type="entry name" value="SYS1"/>
    <property type="match status" value="1"/>
</dbReference>